<evidence type="ECO:0000313" key="1">
    <source>
        <dbReference type="EMBL" id="KOB79276.1"/>
    </source>
</evidence>
<dbReference type="EMBL" id="JTDY01000036">
    <property type="protein sequence ID" value="KOB79276.1"/>
    <property type="molecule type" value="Genomic_DNA"/>
</dbReference>
<accession>A0A0L7LVR4</accession>
<dbReference type="AlphaFoldDB" id="A0A0L7LVR4"/>
<evidence type="ECO:0000313" key="2">
    <source>
        <dbReference type="Proteomes" id="UP000037510"/>
    </source>
</evidence>
<name>A0A0L7LVR4_OPEBR</name>
<gene>
    <name evidence="1" type="ORF">OBRU01_00732</name>
</gene>
<keyword evidence="2" id="KW-1185">Reference proteome</keyword>
<sequence>MDDDDVIAVLGLALVLQNRKRKRDRTESSKRWLLKRKQFSHVNLINELRFSPTDYENYLRMDEKLYLKLLSLITPLIQRQDTVMRKAISAHERLAVTLRFLATGRTYECLKYSAIISPQALGRIIPETCDAIYEVLKEDYLQVSKQLKPNSNHYTSLIGRLRCQRVLKRPCSSVASLLLTGGGSVHTIYISSLQPY</sequence>
<organism evidence="1 2">
    <name type="scientific">Operophtera brumata</name>
    <name type="common">Winter moth</name>
    <name type="synonym">Phalaena brumata</name>
    <dbReference type="NCBI Taxonomy" id="104452"/>
    <lineage>
        <taxon>Eukaryota</taxon>
        <taxon>Metazoa</taxon>
        <taxon>Ecdysozoa</taxon>
        <taxon>Arthropoda</taxon>
        <taxon>Hexapoda</taxon>
        <taxon>Insecta</taxon>
        <taxon>Pterygota</taxon>
        <taxon>Neoptera</taxon>
        <taxon>Endopterygota</taxon>
        <taxon>Lepidoptera</taxon>
        <taxon>Glossata</taxon>
        <taxon>Ditrysia</taxon>
        <taxon>Geometroidea</taxon>
        <taxon>Geometridae</taxon>
        <taxon>Larentiinae</taxon>
        <taxon>Operophtera</taxon>
    </lineage>
</organism>
<protein>
    <submittedName>
        <fullName evidence="1">Putative nuclease HARBI1</fullName>
    </submittedName>
</protein>
<dbReference type="Proteomes" id="UP000037510">
    <property type="component" value="Unassembled WGS sequence"/>
</dbReference>
<reference evidence="1 2" key="1">
    <citation type="journal article" date="2015" name="Genome Biol. Evol.">
        <title>The genome of winter moth (Operophtera brumata) provides a genomic perspective on sexual dimorphism and phenology.</title>
        <authorList>
            <person name="Derks M.F."/>
            <person name="Smit S."/>
            <person name="Salis L."/>
            <person name="Schijlen E."/>
            <person name="Bossers A."/>
            <person name="Mateman C."/>
            <person name="Pijl A.S."/>
            <person name="de Ridder D."/>
            <person name="Groenen M.A."/>
            <person name="Visser M.E."/>
            <person name="Megens H.J."/>
        </authorList>
    </citation>
    <scope>NUCLEOTIDE SEQUENCE [LARGE SCALE GENOMIC DNA]</scope>
    <source>
        <strain evidence="1">WM2013NL</strain>
        <tissue evidence="1">Head and thorax</tissue>
    </source>
</reference>
<comment type="caution">
    <text evidence="1">The sequence shown here is derived from an EMBL/GenBank/DDBJ whole genome shotgun (WGS) entry which is preliminary data.</text>
</comment>
<proteinExistence type="predicted"/>